<feature type="compositionally biased region" description="Low complexity" evidence="1">
    <location>
        <begin position="1020"/>
        <end position="1034"/>
    </location>
</feature>
<organism evidence="2 3">
    <name type="scientific">[Candida] railenensis</name>
    <dbReference type="NCBI Taxonomy" id="45579"/>
    <lineage>
        <taxon>Eukaryota</taxon>
        <taxon>Fungi</taxon>
        <taxon>Dikarya</taxon>
        <taxon>Ascomycota</taxon>
        <taxon>Saccharomycotina</taxon>
        <taxon>Pichiomycetes</taxon>
        <taxon>Debaryomycetaceae</taxon>
        <taxon>Kurtzmaniella</taxon>
    </lineage>
</organism>
<dbReference type="AlphaFoldDB" id="A0A9P0QQP8"/>
<feature type="compositionally biased region" description="Basic residues" evidence="1">
    <location>
        <begin position="130"/>
        <end position="142"/>
    </location>
</feature>
<proteinExistence type="predicted"/>
<feature type="region of interest" description="Disordered" evidence="1">
    <location>
        <begin position="884"/>
        <end position="913"/>
    </location>
</feature>
<keyword evidence="3" id="KW-1185">Reference proteome</keyword>
<dbReference type="Proteomes" id="UP000837801">
    <property type="component" value="Unassembled WGS sequence"/>
</dbReference>
<feature type="region of interest" description="Disordered" evidence="1">
    <location>
        <begin position="753"/>
        <end position="829"/>
    </location>
</feature>
<evidence type="ECO:0000256" key="1">
    <source>
        <dbReference type="SAM" id="MobiDB-lite"/>
    </source>
</evidence>
<feature type="region of interest" description="Disordered" evidence="1">
    <location>
        <begin position="118"/>
        <end position="166"/>
    </location>
</feature>
<comment type="caution">
    <text evidence="2">The sequence shown here is derived from an EMBL/GenBank/DDBJ whole genome shotgun (WGS) entry which is preliminary data.</text>
</comment>
<feature type="region of interest" description="Disordered" evidence="1">
    <location>
        <begin position="429"/>
        <end position="453"/>
    </location>
</feature>
<feature type="compositionally biased region" description="Low complexity" evidence="1">
    <location>
        <begin position="118"/>
        <end position="129"/>
    </location>
</feature>
<feature type="region of interest" description="Disordered" evidence="1">
    <location>
        <begin position="1"/>
        <end position="102"/>
    </location>
</feature>
<protein>
    <submittedName>
        <fullName evidence="2">Uncharacterized protein</fullName>
    </submittedName>
</protein>
<feature type="compositionally biased region" description="Basic and acidic residues" evidence="1">
    <location>
        <begin position="143"/>
        <end position="155"/>
    </location>
</feature>
<dbReference type="OrthoDB" id="4026705at2759"/>
<reference evidence="2" key="1">
    <citation type="submission" date="2022-03" db="EMBL/GenBank/DDBJ databases">
        <authorList>
            <person name="Legras J.-L."/>
            <person name="Devillers H."/>
            <person name="Grondin C."/>
        </authorList>
    </citation>
    <scope>NUCLEOTIDE SEQUENCE</scope>
    <source>
        <strain evidence="2">CLIB 1423</strain>
    </source>
</reference>
<name>A0A9P0QQP8_9ASCO</name>
<feature type="compositionally biased region" description="Polar residues" evidence="1">
    <location>
        <begin position="89"/>
        <end position="101"/>
    </location>
</feature>
<evidence type="ECO:0000313" key="3">
    <source>
        <dbReference type="Proteomes" id="UP000837801"/>
    </source>
</evidence>
<sequence>MSNSSFYSAEEDLRLSPNKSPPKQEPQARHNPFEVIYDSSGGSSPTKNQRPLSHTDEIRHSQIYQDIEYSMSNQLNPSPPRSHVHSRIDQLSPSRESNVIRQSHPIITVVDAPQVKRSGSIVSSSASLRSRNRIKSRTKIARRKELQDYSTKEAPESSSEYGSKKNKKKGFFSQFQFPVKRTTSLKRKPSFAYNSLGQSVPNFHQKSDFDKFIDYCFPRGSNQLLADILPKQLKFYEFKQLILSRRPDLIGLWKNVDDTDLATATCATLPTAPPKVKKAHKVEIIESAKPKIKRSKSKTKPKGLHPQLKSIIPSRKSKVVPLSKKRVTISSPIKESFTHNGVNPYITTTAAAAVAEAAAASATNRPINTLNKQKDYPLELDIVTNTDPDSIPMTLDPTTSKMGGINSAQLSPGTIAAVIAAAGMSSLNSSLSPAPTLPPSLSPPVSGNNPYSNFRNELFNSQTVKPIPYATMFPDTNSRPFPHLTRKDISQMNRTLFLEVLLRRTISAKIDYRLKTYTEKRLSSNELDTDSSSKSETTQAFNDRYNDIPKLSSSEDSDTDDDSINTNDLIEHNASLLSSELLPSPQISYSTDLFGKLGAFDLPHLDQLSQKSQVSVELIKKWTPEPVTTPPRDHQLVDTTRSSSETVAAVIAAATASQRTRSGSISGNVLLRSSGIISNPPTARTRSVSTPISAIPQTLQPAISTIPETRSFSTNRVLEEDLFINDFNKTYFAQYGPQNKAKDNTLENSGLKSNMYQLKPLNRSAETLSSSEESEKAPVLDPTSSNDTNSGSHSHSNSNSNSTQLSSHSNSHVTANTTASSDHHRNKKSVSSAASIGLINDLDDMASRISTFMQEEFNFPSPQQRPEQLQPLVFSSEISLLQGLSPSSTTKQQSPNANMNSTPSIQEKYPTLKPESTIRWERSVTSTQRPPQQPVSNLSYILRSDSVEVFNPKTPHPVVHQQHPSEIKSLHGSISIAGASAMSEISRSDGSSLNPSPESNSSRYQAGHRNPQIGHTSNKSFYSTSSRYESSNEM</sequence>
<gene>
    <name evidence="2" type="ORF">CLIB1423_09S03862</name>
</gene>
<feature type="compositionally biased region" description="Low complexity" evidence="1">
    <location>
        <begin position="783"/>
        <end position="812"/>
    </location>
</feature>
<feature type="region of interest" description="Disordered" evidence="1">
    <location>
        <begin position="522"/>
        <end position="566"/>
    </location>
</feature>
<feature type="compositionally biased region" description="Low complexity" evidence="1">
    <location>
        <begin position="982"/>
        <end position="1002"/>
    </location>
</feature>
<dbReference type="EMBL" id="CAKXYY010000009">
    <property type="protein sequence ID" value="CAH2353149.1"/>
    <property type="molecule type" value="Genomic_DNA"/>
</dbReference>
<feature type="region of interest" description="Disordered" evidence="1">
    <location>
        <begin position="982"/>
        <end position="1034"/>
    </location>
</feature>
<feature type="compositionally biased region" description="Polar residues" evidence="1">
    <location>
        <begin position="524"/>
        <end position="541"/>
    </location>
</feature>
<accession>A0A9P0QQP8</accession>
<evidence type="ECO:0000313" key="2">
    <source>
        <dbReference type="EMBL" id="CAH2353149.1"/>
    </source>
</evidence>
<feature type="compositionally biased region" description="Polar residues" evidence="1">
    <location>
        <begin position="40"/>
        <end position="52"/>
    </location>
</feature>
<feature type="compositionally biased region" description="Polar residues" evidence="1">
    <location>
        <begin position="884"/>
        <end position="905"/>
    </location>
</feature>